<dbReference type="RefSeq" id="WP_011277340.1">
    <property type="nucleotide sequence ID" value="NZ_BHWZ01000001.1"/>
</dbReference>
<keyword evidence="1" id="KW-0808">Transferase</keyword>
<dbReference type="OrthoDB" id="183046at2157"/>
<evidence type="ECO:0000313" key="3">
    <source>
        <dbReference type="Proteomes" id="UP000060043"/>
    </source>
</evidence>
<dbReference type="Proteomes" id="UP000060043">
    <property type="component" value="Chromosome"/>
</dbReference>
<dbReference type="PANTHER" id="PTHR43881">
    <property type="entry name" value="GAMMA-GLUTAMYLTRANSPEPTIDASE (AFU_ORTHOLOGUE AFUA_4G13580)"/>
    <property type="match status" value="1"/>
</dbReference>
<reference evidence="3 4" key="1">
    <citation type="submission" date="2015-12" db="EMBL/GenBank/DDBJ databases">
        <title>A stable core within a dynamic pangenome in Sulfolobus acidocaldarius.</title>
        <authorList>
            <person name="Anderson R."/>
            <person name="Kouris A."/>
            <person name="Seward C."/>
            <person name="Campbell K."/>
            <person name="Whitaker R."/>
        </authorList>
    </citation>
    <scope>NUCLEOTIDE SEQUENCE [LARGE SCALE GENOMIC DNA]</scope>
    <source>
        <strain evidence="1 4">GG12-C01-09</strain>
        <strain evidence="2 3">NG05B_CO5_07</strain>
    </source>
</reference>
<dbReference type="AlphaFoldDB" id="A0A0U3GKF7"/>
<protein>
    <submittedName>
        <fullName evidence="1">Gamma-glutamyltransferase</fullName>
    </submittedName>
</protein>
<dbReference type="Gene3D" id="3.60.20.40">
    <property type="match status" value="1"/>
</dbReference>
<name>A0A0U3GKF7_9CREN</name>
<dbReference type="InterPro" id="IPR029055">
    <property type="entry name" value="Ntn_hydrolases_N"/>
</dbReference>
<evidence type="ECO:0000313" key="4">
    <source>
        <dbReference type="Proteomes" id="UP000065473"/>
    </source>
</evidence>
<dbReference type="PANTHER" id="PTHR43881:SF1">
    <property type="entry name" value="GAMMA-GLUTAMYLTRANSPEPTIDASE (AFU_ORTHOLOGUE AFUA_4G13580)"/>
    <property type="match status" value="1"/>
</dbReference>
<dbReference type="Pfam" id="PF01019">
    <property type="entry name" value="G_glu_transpept"/>
    <property type="match status" value="1"/>
</dbReference>
<dbReference type="InterPro" id="IPR052896">
    <property type="entry name" value="GGT-like_enzyme"/>
</dbReference>
<organism evidence="1 4">
    <name type="scientific">Sulfolobus acidocaldarius</name>
    <dbReference type="NCBI Taxonomy" id="2285"/>
    <lineage>
        <taxon>Archaea</taxon>
        <taxon>Thermoproteota</taxon>
        <taxon>Thermoprotei</taxon>
        <taxon>Sulfolobales</taxon>
        <taxon>Sulfolobaceae</taxon>
        <taxon>Sulfolobus</taxon>
    </lineage>
</organism>
<dbReference type="EMBL" id="CP013694">
    <property type="protein sequence ID" value="ALU29209.1"/>
    <property type="molecule type" value="Genomic_DNA"/>
</dbReference>
<dbReference type="PRINTS" id="PR01210">
    <property type="entry name" value="GGTRANSPTASE"/>
</dbReference>
<sequence>MKVSIGKKVVASQNQLATYVGAKILETGGNAFDAAVGVSAVLSVVLPYTSGLGGDGFLLANTPEGLIAYNASGWTSKNLKIQKIPSPRHPSTVLVPGLVDMWDYIERKFMSLDLQTVLQPAVKLATNGFYIGKELGRAISRAIDMPESWSKLYKGRMAGDFIKLRELGEALKVISRNPREFYEGKLMEEIVLGLNKQGVEMEFSDFANFRGEEVKPIKSTYRDFTLYELPPNSQGITTLEILKLSEMVETWKHKFDDIERVKEMVKIFAIGYNDRDRYVTDPRFYSPEINLLDENVLRVKLREMGILPNRILRTEDTTFFVVADGENEVGFIQSLFFHFGSGITVKQFPFNNRGFGFTEGNNKPEPRKRPLHTLSILYAEKDDESLFIGCAGGDLRPQIHAEVFQYYADYNMEIDEAVNAPRFILLSDKIVAEKRLNLPFQQLDYFTPEVGVVQALKRKSDRYYAVADLRSEGVSLSVQ</sequence>
<dbReference type="PaxDb" id="1435377-SUSAZ_02150"/>
<evidence type="ECO:0000313" key="1">
    <source>
        <dbReference type="EMBL" id="ALU29209.1"/>
    </source>
</evidence>
<dbReference type="SUPFAM" id="SSF56235">
    <property type="entry name" value="N-terminal nucleophile aminohydrolases (Ntn hydrolases)"/>
    <property type="match status" value="1"/>
</dbReference>
<dbReference type="STRING" id="1435377.SUSAZ_02150"/>
<accession>A0A0U3GKF7</accession>
<gene>
    <name evidence="1" type="ORF">ATY89_04170</name>
    <name evidence="2" type="ORF">ATZ20_07195</name>
</gene>
<dbReference type="OMA" id="EGNMVSY"/>
<evidence type="ECO:0000313" key="2">
    <source>
        <dbReference type="EMBL" id="ALU31936.1"/>
    </source>
</evidence>
<dbReference type="GO" id="GO:0016740">
    <property type="term" value="F:transferase activity"/>
    <property type="evidence" value="ECO:0007669"/>
    <property type="project" value="UniProtKB-KW"/>
</dbReference>
<dbReference type="GeneID" id="14550953"/>
<dbReference type="Proteomes" id="UP000065473">
    <property type="component" value="Chromosome"/>
</dbReference>
<dbReference type="Gene3D" id="1.10.246.230">
    <property type="match status" value="1"/>
</dbReference>
<dbReference type="InterPro" id="IPR043137">
    <property type="entry name" value="GGT_ssub_C"/>
</dbReference>
<proteinExistence type="predicted"/>
<dbReference type="EMBL" id="CP013695">
    <property type="protein sequence ID" value="ALU31936.1"/>
    <property type="molecule type" value="Genomic_DNA"/>
</dbReference>